<evidence type="ECO:0000256" key="3">
    <source>
        <dbReference type="SAM" id="MobiDB-lite"/>
    </source>
</evidence>
<comment type="caution">
    <text evidence="4">The sequence shown here is derived from an EMBL/GenBank/DDBJ whole genome shotgun (WGS) entry which is preliminary data.</text>
</comment>
<keyword evidence="5" id="KW-1185">Reference proteome</keyword>
<keyword evidence="2" id="KW-0560">Oxidoreductase</keyword>
<proteinExistence type="inferred from homology"/>
<reference evidence="4" key="1">
    <citation type="submission" date="2023-03" db="EMBL/GenBank/DDBJ databases">
        <title>Massive genome expansion in bonnet fungi (Mycena s.s.) driven by repeated elements and novel gene families across ecological guilds.</title>
        <authorList>
            <consortium name="Lawrence Berkeley National Laboratory"/>
            <person name="Harder C.B."/>
            <person name="Miyauchi S."/>
            <person name="Viragh M."/>
            <person name="Kuo A."/>
            <person name="Thoen E."/>
            <person name="Andreopoulos B."/>
            <person name="Lu D."/>
            <person name="Skrede I."/>
            <person name="Drula E."/>
            <person name="Henrissat B."/>
            <person name="Morin E."/>
            <person name="Kohler A."/>
            <person name="Barry K."/>
            <person name="LaButti K."/>
            <person name="Morin E."/>
            <person name="Salamov A."/>
            <person name="Lipzen A."/>
            <person name="Mereny Z."/>
            <person name="Hegedus B."/>
            <person name="Baldrian P."/>
            <person name="Stursova M."/>
            <person name="Weitz H."/>
            <person name="Taylor A."/>
            <person name="Grigoriev I.V."/>
            <person name="Nagy L.G."/>
            <person name="Martin F."/>
            <person name="Kauserud H."/>
        </authorList>
    </citation>
    <scope>NUCLEOTIDE SEQUENCE</scope>
    <source>
        <strain evidence="4">9284</strain>
    </source>
</reference>
<gene>
    <name evidence="4" type="ORF">FB45DRAFT_736715</name>
</gene>
<dbReference type="Proteomes" id="UP001221142">
    <property type="component" value="Unassembled WGS sequence"/>
</dbReference>
<dbReference type="SUPFAM" id="SSF51735">
    <property type="entry name" value="NAD(P)-binding Rossmann-fold domains"/>
    <property type="match status" value="1"/>
</dbReference>
<accession>A0AAD7FXG4</accession>
<feature type="region of interest" description="Disordered" evidence="3">
    <location>
        <begin position="255"/>
        <end position="292"/>
    </location>
</feature>
<sequence>MSSNFTFHTTAAEVADAFASELSGKNVLVTGTSLGGLGFETARVLAKYANLVIITGYNAERLALSEETIKKEFPYANIRKLTLDLSSLAAVRAAAAQVNTYPEPLHVLINNAVADIGPFKVTPDNLEFQIATGFIGPFLFTNLLIPKLLAARTETYAPRIVCLSSIAHGFGPGVDPAALGAPISERYPTIFGPYYETKSAMILFASELSKRAEGKLLAFSVNPGCPYDFFFIAEFVESELLAVIYTNLLDDAAAGSDHHGSPAGSPTTTRTRTRESTRPAPRVRVTRHFTRG</sequence>
<dbReference type="Gene3D" id="3.40.50.720">
    <property type="entry name" value="NAD(P)-binding Rossmann-like Domain"/>
    <property type="match status" value="1"/>
</dbReference>
<dbReference type="AlphaFoldDB" id="A0AAD7FXG4"/>
<evidence type="ECO:0000256" key="2">
    <source>
        <dbReference type="ARBA" id="ARBA00023002"/>
    </source>
</evidence>
<feature type="compositionally biased region" description="Low complexity" evidence="3">
    <location>
        <begin position="261"/>
        <end position="270"/>
    </location>
</feature>
<evidence type="ECO:0000313" key="5">
    <source>
        <dbReference type="Proteomes" id="UP001221142"/>
    </source>
</evidence>
<dbReference type="PANTHER" id="PTHR24320:SF148">
    <property type="entry name" value="NAD(P)-BINDING ROSSMANN-FOLD SUPERFAMILY PROTEIN"/>
    <property type="match status" value="1"/>
</dbReference>
<dbReference type="InterPro" id="IPR036291">
    <property type="entry name" value="NAD(P)-bd_dom_sf"/>
</dbReference>
<dbReference type="PANTHER" id="PTHR24320">
    <property type="entry name" value="RETINOL DEHYDROGENASE"/>
    <property type="match status" value="1"/>
</dbReference>
<dbReference type="GO" id="GO:0016491">
    <property type="term" value="F:oxidoreductase activity"/>
    <property type="evidence" value="ECO:0007669"/>
    <property type="project" value="UniProtKB-KW"/>
</dbReference>
<evidence type="ECO:0000313" key="4">
    <source>
        <dbReference type="EMBL" id="KAJ7643621.1"/>
    </source>
</evidence>
<dbReference type="EMBL" id="JARKIF010000003">
    <property type="protein sequence ID" value="KAJ7643621.1"/>
    <property type="molecule type" value="Genomic_DNA"/>
</dbReference>
<dbReference type="InterPro" id="IPR002347">
    <property type="entry name" value="SDR_fam"/>
</dbReference>
<name>A0AAD7FXG4_9AGAR</name>
<comment type="similarity">
    <text evidence="1">Belongs to the short-chain dehydrogenases/reductases (SDR) family.</text>
</comment>
<evidence type="ECO:0000256" key="1">
    <source>
        <dbReference type="ARBA" id="ARBA00006484"/>
    </source>
</evidence>
<organism evidence="4 5">
    <name type="scientific">Roridomyces roridus</name>
    <dbReference type="NCBI Taxonomy" id="1738132"/>
    <lineage>
        <taxon>Eukaryota</taxon>
        <taxon>Fungi</taxon>
        <taxon>Dikarya</taxon>
        <taxon>Basidiomycota</taxon>
        <taxon>Agaricomycotina</taxon>
        <taxon>Agaricomycetes</taxon>
        <taxon>Agaricomycetidae</taxon>
        <taxon>Agaricales</taxon>
        <taxon>Marasmiineae</taxon>
        <taxon>Mycenaceae</taxon>
        <taxon>Roridomyces</taxon>
    </lineage>
</organism>
<dbReference type="Pfam" id="PF00106">
    <property type="entry name" value="adh_short"/>
    <property type="match status" value="1"/>
</dbReference>
<protein>
    <submittedName>
        <fullName evidence="4">Short chain dehydrogenase reductase</fullName>
    </submittedName>
</protein>